<keyword evidence="3" id="KW-1185">Reference proteome</keyword>
<accession>A0A512APU4</accession>
<comment type="caution">
    <text evidence="2">The sequence shown here is derived from an EMBL/GenBank/DDBJ whole genome shotgun (WGS) entry which is preliminary data.</text>
</comment>
<feature type="compositionally biased region" description="Polar residues" evidence="1">
    <location>
        <begin position="206"/>
        <end position="220"/>
    </location>
</feature>
<organism evidence="2 3">
    <name type="scientific">Novosphingobium sediminis</name>
    <dbReference type="NCBI Taxonomy" id="707214"/>
    <lineage>
        <taxon>Bacteria</taxon>
        <taxon>Pseudomonadati</taxon>
        <taxon>Pseudomonadota</taxon>
        <taxon>Alphaproteobacteria</taxon>
        <taxon>Sphingomonadales</taxon>
        <taxon>Sphingomonadaceae</taxon>
        <taxon>Novosphingobium</taxon>
    </lineage>
</organism>
<name>A0A512APU4_9SPHN</name>
<reference evidence="2 3" key="1">
    <citation type="submission" date="2019-07" db="EMBL/GenBank/DDBJ databases">
        <title>Whole genome shotgun sequence of Novosphingobium sediminis NBRC 106119.</title>
        <authorList>
            <person name="Hosoyama A."/>
            <person name="Uohara A."/>
            <person name="Ohji S."/>
            <person name="Ichikawa N."/>
        </authorList>
    </citation>
    <scope>NUCLEOTIDE SEQUENCE [LARGE SCALE GENOMIC DNA]</scope>
    <source>
        <strain evidence="2 3">NBRC 106119</strain>
    </source>
</reference>
<dbReference type="EMBL" id="BJYR01000025">
    <property type="protein sequence ID" value="GEO01712.1"/>
    <property type="molecule type" value="Genomic_DNA"/>
</dbReference>
<feature type="region of interest" description="Disordered" evidence="1">
    <location>
        <begin position="117"/>
        <end position="160"/>
    </location>
</feature>
<sequence>MSGFSLRAYGADAIIEVFDNHLVITRRKPGLIFDGPPAEQLIPLSSIKSLQFHRPGFASRGRLVLAVEGGGSGRKAGSPSDENTLFFSKQQLEPFERVVGAIKAAIAMPSLERMAMAAQRNSRIGGASQPPTGQQLEPTSTEQQSRYRTGGTYDARGGASYPQVDEAAEPLRPGLGGWWQDMPPMGKVILVAFSVMLTLGMCSSGTSSLDGAESTTSAEDNSAAAAPSTPEQMLSDLAEFVTGSPRTTQLGLTNGSGMVGEFCSGTDGAVVMAFGDPNAAQGNNPQYDRFSKIDADNDVQFHGKFAFDQPNGTITVRSLVKGGLKDEDLQPTPDVTMQVEQVSPGVVSISGVTFHQCIV</sequence>
<evidence type="ECO:0000313" key="3">
    <source>
        <dbReference type="Proteomes" id="UP000321464"/>
    </source>
</evidence>
<protein>
    <submittedName>
        <fullName evidence="2">Uncharacterized protein</fullName>
    </submittedName>
</protein>
<dbReference type="AlphaFoldDB" id="A0A512APU4"/>
<evidence type="ECO:0000313" key="2">
    <source>
        <dbReference type="EMBL" id="GEO01712.1"/>
    </source>
</evidence>
<feature type="compositionally biased region" description="Polar residues" evidence="1">
    <location>
        <begin position="129"/>
        <end position="147"/>
    </location>
</feature>
<proteinExistence type="predicted"/>
<evidence type="ECO:0000256" key="1">
    <source>
        <dbReference type="SAM" id="MobiDB-lite"/>
    </source>
</evidence>
<dbReference type="Proteomes" id="UP000321464">
    <property type="component" value="Unassembled WGS sequence"/>
</dbReference>
<dbReference type="RefSeq" id="WP_147161020.1">
    <property type="nucleotide sequence ID" value="NZ_BJYR01000025.1"/>
</dbReference>
<dbReference type="OrthoDB" id="9764015at2"/>
<feature type="region of interest" description="Disordered" evidence="1">
    <location>
        <begin position="206"/>
        <end position="230"/>
    </location>
</feature>
<gene>
    <name evidence="2" type="ORF">NSE01_35440</name>
</gene>